<evidence type="ECO:0000313" key="1">
    <source>
        <dbReference type="EMBL" id="PTB77560.1"/>
    </source>
</evidence>
<sequence length="71" mass="8502">MYFLPHLKRCPLAFPMIKPLELQISLLMDRCAEMQSLFCAAWPTFNEHHETRSGLWTIKRQLLDLPESRWD</sequence>
<accession>A0A2T4C7L3</accession>
<keyword evidence="2" id="KW-1185">Reference proteome</keyword>
<protein>
    <submittedName>
        <fullName evidence="1">Uncharacterized protein</fullName>
    </submittedName>
</protein>
<organism evidence="1 2">
    <name type="scientific">Trichoderma longibrachiatum ATCC 18648</name>
    <dbReference type="NCBI Taxonomy" id="983965"/>
    <lineage>
        <taxon>Eukaryota</taxon>
        <taxon>Fungi</taxon>
        <taxon>Dikarya</taxon>
        <taxon>Ascomycota</taxon>
        <taxon>Pezizomycotina</taxon>
        <taxon>Sordariomycetes</taxon>
        <taxon>Hypocreomycetidae</taxon>
        <taxon>Hypocreales</taxon>
        <taxon>Hypocreaceae</taxon>
        <taxon>Trichoderma</taxon>
    </lineage>
</organism>
<name>A0A2T4C7L3_TRILO</name>
<dbReference type="Proteomes" id="UP000240760">
    <property type="component" value="Unassembled WGS sequence"/>
</dbReference>
<proteinExistence type="predicted"/>
<dbReference type="AlphaFoldDB" id="A0A2T4C7L3"/>
<reference evidence="1 2" key="1">
    <citation type="submission" date="2016-07" db="EMBL/GenBank/DDBJ databases">
        <title>Multiple horizontal gene transfer events from other fungi enriched the ability of initially mycotrophic Trichoderma (Ascomycota) to feed on dead plant biomass.</title>
        <authorList>
            <consortium name="DOE Joint Genome Institute"/>
            <person name="Aerts A."/>
            <person name="Atanasova L."/>
            <person name="Chenthamara K."/>
            <person name="Zhang J."/>
            <person name="Grujic M."/>
            <person name="Henrissat B."/>
            <person name="Kuo A."/>
            <person name="Salamov A."/>
            <person name="Lipzen A."/>
            <person name="Labutti K."/>
            <person name="Barry K."/>
            <person name="Miao Y."/>
            <person name="Rahimi M.J."/>
            <person name="Shen Q."/>
            <person name="Grigoriev I.V."/>
            <person name="Kubicek C.P."/>
            <person name="Druzhinina I.S."/>
        </authorList>
    </citation>
    <scope>NUCLEOTIDE SEQUENCE [LARGE SCALE GENOMIC DNA]</scope>
    <source>
        <strain evidence="1 2">ATCC 18648</strain>
    </source>
</reference>
<evidence type="ECO:0000313" key="2">
    <source>
        <dbReference type="Proteomes" id="UP000240760"/>
    </source>
</evidence>
<gene>
    <name evidence="1" type="ORF">M440DRAFT_1216093</name>
</gene>
<dbReference type="EMBL" id="KZ679130">
    <property type="protein sequence ID" value="PTB77560.1"/>
    <property type="molecule type" value="Genomic_DNA"/>
</dbReference>